<keyword evidence="2" id="KW-1133">Transmembrane helix</keyword>
<keyword evidence="2" id="KW-0472">Membrane</keyword>
<dbReference type="EMBL" id="JACHGT010000015">
    <property type="protein sequence ID" value="MBB6038056.1"/>
    <property type="molecule type" value="Genomic_DNA"/>
</dbReference>
<feature type="transmembrane region" description="Helical" evidence="2">
    <location>
        <begin position="440"/>
        <end position="461"/>
    </location>
</feature>
<dbReference type="InterPro" id="IPR008930">
    <property type="entry name" value="Terpenoid_cyclase/PrenylTrfase"/>
</dbReference>
<evidence type="ECO:0000313" key="4">
    <source>
        <dbReference type="EMBL" id="MBB6038056.1"/>
    </source>
</evidence>
<protein>
    <submittedName>
        <fullName evidence="4">Uncharacterized protein</fullName>
    </submittedName>
</protein>
<proteinExistence type="predicted"/>
<feature type="region of interest" description="Disordered" evidence="1">
    <location>
        <begin position="366"/>
        <end position="431"/>
    </location>
</feature>
<feature type="region of interest" description="Disordered" evidence="1">
    <location>
        <begin position="257"/>
        <end position="283"/>
    </location>
</feature>
<dbReference type="SUPFAM" id="SSF48239">
    <property type="entry name" value="Terpenoid cyclases/Protein prenyltransferases"/>
    <property type="match status" value="1"/>
</dbReference>
<comment type="caution">
    <text evidence="4">The sequence shown here is derived from an EMBL/GenBank/DDBJ whole genome shotgun (WGS) entry which is preliminary data.</text>
</comment>
<keyword evidence="3" id="KW-0732">Signal</keyword>
<dbReference type="RefSeq" id="WP_184790865.1">
    <property type="nucleotide sequence ID" value="NZ_BONT01000048.1"/>
</dbReference>
<dbReference type="Proteomes" id="UP000548476">
    <property type="component" value="Unassembled WGS sequence"/>
</dbReference>
<gene>
    <name evidence="4" type="ORF">HNR73_005936</name>
</gene>
<evidence type="ECO:0000256" key="3">
    <source>
        <dbReference type="SAM" id="SignalP"/>
    </source>
</evidence>
<organism evidence="4 5">
    <name type="scientific">Phytomonospora endophytica</name>
    <dbReference type="NCBI Taxonomy" id="714109"/>
    <lineage>
        <taxon>Bacteria</taxon>
        <taxon>Bacillati</taxon>
        <taxon>Actinomycetota</taxon>
        <taxon>Actinomycetes</taxon>
        <taxon>Micromonosporales</taxon>
        <taxon>Micromonosporaceae</taxon>
        <taxon>Phytomonospora</taxon>
    </lineage>
</organism>
<name>A0A841FPN2_9ACTN</name>
<evidence type="ECO:0000256" key="1">
    <source>
        <dbReference type="SAM" id="MobiDB-lite"/>
    </source>
</evidence>
<feature type="compositionally biased region" description="Low complexity" evidence="1">
    <location>
        <begin position="374"/>
        <end position="423"/>
    </location>
</feature>
<sequence>MSGRPTARTLAALGAATSVVAGAAIVLSPTALADPSAARAAAAWQAREVTAEGFVPSGWGTADWGLTIDTLIALKATGADDAVADKITETLKTRAYEYFSLDLWDTKGQRIAGATAKVLYAAVVSGADPEAFGEYDMRQEVLDLLAGTDKGPEEGRVKDKVTSGNDNSNTFDQSLAVLGLVRSGEVPPPAVDFLIDQQCSEGGFRLYPYAFGGSGVTGNCDAQDDPVLDPDSTGMAVQALLAAAADGVEGAEAAAKKGGDWLTSIQKPDGSFGGSGPTAAPNTNSTGLAGQALAATGHKAEADKAAAWVVAHQITEAGGGAAKADAGTIAYNDEILADAKANGLDPLQRDTWRRATPQALLTLAQIPLGEIGVTDPDPGGSDSPSPSSPGSSAPSTSDPASPGPSDSTTASPSGTTATTTAPGTPGPGGNGKLPLTGASLLGFGGLAIGLLGGGLVLLLIARKRKEATKA</sequence>
<evidence type="ECO:0000256" key="2">
    <source>
        <dbReference type="SAM" id="Phobius"/>
    </source>
</evidence>
<keyword evidence="2" id="KW-0812">Transmembrane</keyword>
<dbReference type="Gene3D" id="1.50.10.20">
    <property type="match status" value="1"/>
</dbReference>
<keyword evidence="5" id="KW-1185">Reference proteome</keyword>
<dbReference type="AlphaFoldDB" id="A0A841FPN2"/>
<reference evidence="4 5" key="1">
    <citation type="submission" date="2020-08" db="EMBL/GenBank/DDBJ databases">
        <title>Genomic Encyclopedia of Type Strains, Phase IV (KMG-IV): sequencing the most valuable type-strain genomes for metagenomic binning, comparative biology and taxonomic classification.</title>
        <authorList>
            <person name="Goeker M."/>
        </authorList>
    </citation>
    <scope>NUCLEOTIDE SEQUENCE [LARGE SCALE GENOMIC DNA]</scope>
    <source>
        <strain evidence="4 5">YIM 65646</strain>
    </source>
</reference>
<feature type="signal peptide" evidence="3">
    <location>
        <begin position="1"/>
        <end position="33"/>
    </location>
</feature>
<evidence type="ECO:0000313" key="5">
    <source>
        <dbReference type="Proteomes" id="UP000548476"/>
    </source>
</evidence>
<accession>A0A841FPN2</accession>
<feature type="chain" id="PRO_5032633128" evidence="3">
    <location>
        <begin position="34"/>
        <end position="470"/>
    </location>
</feature>